<comment type="caution">
    <text evidence="1">The sequence shown here is derived from an EMBL/GenBank/DDBJ whole genome shotgun (WGS) entry which is preliminary data.</text>
</comment>
<dbReference type="EMBL" id="BGZK01000501">
    <property type="protein sequence ID" value="GBP47396.1"/>
    <property type="molecule type" value="Genomic_DNA"/>
</dbReference>
<sequence>MKSLVHKGGYFLTARDVIEASSVNTDYSVRPRRLDDVRTWNKPVSLSLSFRNPFFLRFVHIEKRTPIQTESARRRTDLTLHRLSPGALVRPANGFIMHPRSLSPRRRSLSCGGRRCRRSNAVAVYFVWNICRYVLIQGNAHDDQTLRASGGTPSCLSEEESHFDLQPEELDNLGAATSQLSLRVHEFLSYEIHKKVVTSVDIRITSGSLLKLNLETNFERAGFRYEWSRRAARGSSTTIDPLRHVIAGGRKRSQVSGLRAGCAYVTFVCKCQIVQKKKLVGSDVISLIKAE</sequence>
<keyword evidence="2" id="KW-1185">Reference proteome</keyword>
<protein>
    <submittedName>
        <fullName evidence="1">Uncharacterized protein</fullName>
    </submittedName>
</protein>
<reference evidence="1 2" key="1">
    <citation type="journal article" date="2019" name="Commun. Biol.">
        <title>The bagworm genome reveals a unique fibroin gene that provides high tensile strength.</title>
        <authorList>
            <person name="Kono N."/>
            <person name="Nakamura H."/>
            <person name="Ohtoshi R."/>
            <person name="Tomita M."/>
            <person name="Numata K."/>
            <person name="Arakawa K."/>
        </authorList>
    </citation>
    <scope>NUCLEOTIDE SEQUENCE [LARGE SCALE GENOMIC DNA]</scope>
</reference>
<evidence type="ECO:0000313" key="1">
    <source>
        <dbReference type="EMBL" id="GBP47396.1"/>
    </source>
</evidence>
<proteinExistence type="predicted"/>
<accession>A0A4C1W7P9</accession>
<dbReference type="AlphaFoldDB" id="A0A4C1W7P9"/>
<evidence type="ECO:0000313" key="2">
    <source>
        <dbReference type="Proteomes" id="UP000299102"/>
    </source>
</evidence>
<organism evidence="1 2">
    <name type="scientific">Eumeta variegata</name>
    <name type="common">Bagworm moth</name>
    <name type="synonym">Eumeta japonica</name>
    <dbReference type="NCBI Taxonomy" id="151549"/>
    <lineage>
        <taxon>Eukaryota</taxon>
        <taxon>Metazoa</taxon>
        <taxon>Ecdysozoa</taxon>
        <taxon>Arthropoda</taxon>
        <taxon>Hexapoda</taxon>
        <taxon>Insecta</taxon>
        <taxon>Pterygota</taxon>
        <taxon>Neoptera</taxon>
        <taxon>Endopterygota</taxon>
        <taxon>Lepidoptera</taxon>
        <taxon>Glossata</taxon>
        <taxon>Ditrysia</taxon>
        <taxon>Tineoidea</taxon>
        <taxon>Psychidae</taxon>
        <taxon>Oiketicinae</taxon>
        <taxon>Eumeta</taxon>
    </lineage>
</organism>
<dbReference type="Proteomes" id="UP000299102">
    <property type="component" value="Unassembled WGS sequence"/>
</dbReference>
<gene>
    <name evidence="1" type="ORF">EVAR_84988_1</name>
</gene>
<name>A0A4C1W7P9_EUMVA</name>